<proteinExistence type="predicted"/>
<evidence type="ECO:0000313" key="1">
    <source>
        <dbReference type="EMBL" id="PZO17257.1"/>
    </source>
</evidence>
<name>A0A2W4UD40_9CYAN</name>
<sequence length="99" mass="11233">MIDVATAVRNTSEYFKEIEKSLNGSPPENLRLEEVEKSEDASHWLITLGHDVRSALPPAPSVLSSAFTPDAKWQYVRQYKLFRINAITGEIDSMKIRKV</sequence>
<evidence type="ECO:0000313" key="2">
    <source>
        <dbReference type="Proteomes" id="UP000249354"/>
    </source>
</evidence>
<comment type="caution">
    <text evidence="1">The sequence shown here is derived from an EMBL/GenBank/DDBJ whole genome shotgun (WGS) entry which is preliminary data.</text>
</comment>
<gene>
    <name evidence="1" type="ORF">DCF25_11415</name>
</gene>
<protein>
    <submittedName>
        <fullName evidence="1">Uncharacterized protein</fullName>
    </submittedName>
</protein>
<dbReference type="AlphaFoldDB" id="A0A2W4UD40"/>
<dbReference type="Proteomes" id="UP000249354">
    <property type="component" value="Unassembled WGS sequence"/>
</dbReference>
<organism evidence="1 2">
    <name type="scientific">Leptolyngbya foveolarum</name>
    <dbReference type="NCBI Taxonomy" id="47253"/>
    <lineage>
        <taxon>Bacteria</taxon>
        <taxon>Bacillati</taxon>
        <taxon>Cyanobacteriota</taxon>
        <taxon>Cyanophyceae</taxon>
        <taxon>Leptolyngbyales</taxon>
        <taxon>Leptolyngbyaceae</taxon>
        <taxon>Leptolyngbya group</taxon>
        <taxon>Leptolyngbya</taxon>
    </lineage>
</organism>
<reference evidence="2" key="1">
    <citation type="submission" date="2018-04" db="EMBL/GenBank/DDBJ databases">
        <authorList>
            <person name="Cornet L."/>
        </authorList>
    </citation>
    <scope>NUCLEOTIDE SEQUENCE [LARGE SCALE GENOMIC DNA]</scope>
</reference>
<dbReference type="EMBL" id="QBMC01000070">
    <property type="protein sequence ID" value="PZO17257.1"/>
    <property type="molecule type" value="Genomic_DNA"/>
</dbReference>
<reference evidence="1 2" key="2">
    <citation type="submission" date="2018-06" db="EMBL/GenBank/DDBJ databases">
        <title>Metagenomic assembly of (sub)arctic Cyanobacteria and their associated microbiome from non-axenic cultures.</title>
        <authorList>
            <person name="Baurain D."/>
        </authorList>
    </citation>
    <scope>NUCLEOTIDE SEQUENCE [LARGE SCALE GENOMIC DNA]</scope>
    <source>
        <strain evidence="1">ULC129bin1</strain>
    </source>
</reference>
<accession>A0A2W4UD40</accession>